<evidence type="ECO:0000313" key="8">
    <source>
        <dbReference type="Proteomes" id="UP000199308"/>
    </source>
</evidence>
<feature type="signal peptide" evidence="6">
    <location>
        <begin position="1"/>
        <end position="18"/>
    </location>
</feature>
<evidence type="ECO:0000256" key="3">
    <source>
        <dbReference type="ARBA" id="ARBA00022729"/>
    </source>
</evidence>
<comment type="subcellular location">
    <subcellularLocation>
        <location evidence="1">Cell outer membrane</location>
    </subcellularLocation>
</comment>
<dbReference type="RefSeq" id="WP_093331251.1">
    <property type="nucleotide sequence ID" value="NZ_AP027363.1"/>
</dbReference>
<dbReference type="EMBL" id="FOHK01000013">
    <property type="protein sequence ID" value="SET74971.1"/>
    <property type="molecule type" value="Genomic_DNA"/>
</dbReference>
<accession>A0A1I0GUT4</accession>
<name>A0A1I0GUT4_THASX</name>
<dbReference type="GO" id="GO:0009279">
    <property type="term" value="C:cell outer membrane"/>
    <property type="evidence" value="ECO:0007669"/>
    <property type="project" value="UniProtKB-SubCell"/>
</dbReference>
<reference evidence="7 8" key="1">
    <citation type="submission" date="2016-10" db="EMBL/GenBank/DDBJ databases">
        <authorList>
            <person name="de Groot N.N."/>
        </authorList>
    </citation>
    <scope>NUCLEOTIDE SEQUENCE [LARGE SCALE GENOMIC DNA]</scope>
    <source>
        <strain evidence="7 8">DSM 19706</strain>
    </source>
</reference>
<protein>
    <submittedName>
        <fullName evidence="7">Outer membrane protein</fullName>
    </submittedName>
</protein>
<keyword evidence="8" id="KW-1185">Reference proteome</keyword>
<dbReference type="STRING" id="349064.SAMN05660429_02579"/>
<dbReference type="PANTHER" id="PTHR38776:SF1">
    <property type="entry name" value="MLTA-INTERACTING PROTEIN-RELATED"/>
    <property type="match status" value="1"/>
</dbReference>
<evidence type="ECO:0000256" key="2">
    <source>
        <dbReference type="ARBA" id="ARBA00005722"/>
    </source>
</evidence>
<dbReference type="AlphaFoldDB" id="A0A1I0GUT4"/>
<dbReference type="Pfam" id="PF06629">
    <property type="entry name" value="MipA"/>
    <property type="match status" value="1"/>
</dbReference>
<evidence type="ECO:0000256" key="1">
    <source>
        <dbReference type="ARBA" id="ARBA00004442"/>
    </source>
</evidence>
<gene>
    <name evidence="7" type="ORF">SAMN05660429_02579</name>
</gene>
<evidence type="ECO:0000256" key="4">
    <source>
        <dbReference type="ARBA" id="ARBA00023136"/>
    </source>
</evidence>
<evidence type="ECO:0000256" key="6">
    <source>
        <dbReference type="SAM" id="SignalP"/>
    </source>
</evidence>
<keyword evidence="5" id="KW-0998">Cell outer membrane</keyword>
<organism evidence="7 8">
    <name type="scientific">Thalassotalea agarivorans</name>
    <name type="common">Thalassomonas agarivorans</name>
    <dbReference type="NCBI Taxonomy" id="349064"/>
    <lineage>
        <taxon>Bacteria</taxon>
        <taxon>Pseudomonadati</taxon>
        <taxon>Pseudomonadota</taxon>
        <taxon>Gammaproteobacteria</taxon>
        <taxon>Alteromonadales</taxon>
        <taxon>Colwelliaceae</taxon>
        <taxon>Thalassotalea</taxon>
    </lineage>
</organism>
<evidence type="ECO:0000256" key="5">
    <source>
        <dbReference type="ARBA" id="ARBA00023237"/>
    </source>
</evidence>
<keyword evidence="4" id="KW-0472">Membrane</keyword>
<keyword evidence="3 6" id="KW-0732">Signal</keyword>
<proteinExistence type="inferred from homology"/>
<dbReference type="OrthoDB" id="8562138at2"/>
<feature type="chain" id="PRO_5011617561" evidence="6">
    <location>
        <begin position="19"/>
        <end position="250"/>
    </location>
</feature>
<sequence>MSKYLGLLLLCLMLPVSAEQKQQTNLQQKGFIYGLGVSVSQELYKGYNRRIVPIPVLGYNSEYLNIYGPFVNINLLRAGAVTVALSGNPRFAGYDESDSDIFLGMEERKNSYEVGGLIGVQAGQWSLDFAARYDLLNVHKGSTFSSTLSRRFNYGMVFIEPSIGITIFDADLVNYYYGVRESEATATRPAYQAESSKRGNVGVVFSTPMWLNGFTQLGVNFAAYDREIENSPLVDTNKQLSLFLSFSKFF</sequence>
<comment type="similarity">
    <text evidence="2">Belongs to the MipA/OmpV family.</text>
</comment>
<dbReference type="Proteomes" id="UP000199308">
    <property type="component" value="Unassembled WGS sequence"/>
</dbReference>
<evidence type="ECO:0000313" key="7">
    <source>
        <dbReference type="EMBL" id="SET74971.1"/>
    </source>
</evidence>
<dbReference type="InterPro" id="IPR010583">
    <property type="entry name" value="MipA"/>
</dbReference>
<dbReference type="PANTHER" id="PTHR38776">
    <property type="entry name" value="MLTA-INTERACTING PROTEIN-RELATED"/>
    <property type="match status" value="1"/>
</dbReference>